<dbReference type="InterPro" id="IPR001296">
    <property type="entry name" value="Glyco_trans_1"/>
</dbReference>
<organism evidence="3 4">
    <name type="scientific">Ruoffia tabacinasalis</name>
    <dbReference type="NCBI Taxonomy" id="87458"/>
    <lineage>
        <taxon>Bacteria</taxon>
        <taxon>Bacillati</taxon>
        <taxon>Bacillota</taxon>
        <taxon>Bacilli</taxon>
        <taxon>Lactobacillales</taxon>
        <taxon>Aerococcaceae</taxon>
        <taxon>Ruoffia</taxon>
    </lineage>
</organism>
<evidence type="ECO:0000313" key="4">
    <source>
        <dbReference type="Proteomes" id="UP000306420"/>
    </source>
</evidence>
<protein>
    <submittedName>
        <fullName evidence="3">Glycosyltransferase family 1 protein</fullName>
    </submittedName>
</protein>
<dbReference type="PANTHER" id="PTHR12526:SF630">
    <property type="entry name" value="GLYCOSYLTRANSFERASE"/>
    <property type="match status" value="1"/>
</dbReference>
<dbReference type="Pfam" id="PF13439">
    <property type="entry name" value="Glyco_transf_4"/>
    <property type="match status" value="1"/>
</dbReference>
<proteinExistence type="predicted"/>
<dbReference type="Pfam" id="PF00534">
    <property type="entry name" value="Glycos_transf_1"/>
    <property type="match status" value="1"/>
</dbReference>
<feature type="domain" description="Glycosyl transferase family 1" evidence="1">
    <location>
        <begin position="199"/>
        <end position="322"/>
    </location>
</feature>
<gene>
    <name evidence="3" type="ORF">FEZ33_08475</name>
</gene>
<dbReference type="InterPro" id="IPR028098">
    <property type="entry name" value="Glyco_trans_4-like_N"/>
</dbReference>
<dbReference type="Proteomes" id="UP000306420">
    <property type="component" value="Unassembled WGS sequence"/>
</dbReference>
<dbReference type="PANTHER" id="PTHR12526">
    <property type="entry name" value="GLYCOSYLTRANSFERASE"/>
    <property type="match status" value="1"/>
</dbReference>
<evidence type="ECO:0000313" key="3">
    <source>
        <dbReference type="EMBL" id="TLQ40310.1"/>
    </source>
</evidence>
<comment type="caution">
    <text evidence="3">The sequence shown here is derived from an EMBL/GenBank/DDBJ whole genome shotgun (WGS) entry which is preliminary data.</text>
</comment>
<keyword evidence="3" id="KW-0808">Transferase</keyword>
<dbReference type="AlphaFoldDB" id="A0A5R9DY31"/>
<evidence type="ECO:0000259" key="2">
    <source>
        <dbReference type="Pfam" id="PF13439"/>
    </source>
</evidence>
<sequence>MGIVKMSQKVNKRILHIMSSHGGGISTFIRNLATEIHRFGIVFDVVTYGPCPPEFVEAIRRTGGDVYQIKNPKKEGWRQFYKSFSRVIKLYHYDVIHCHIAGYRALAYKTISNFQSEAEFIIHAHHYVDDNQLSVAQRFLHYLNQMINQTVSAKFVGCSRDAVQALFGYKIDRKDMIIIPNSIEPDDFIFESEEENNFREKGREHYGISKDTIVVGQVGRLAPIKNHALTLQVAEIAKLKKLNMKFIIAGSGELEEELKERIGVNQLDDYVQLVGRISPIAELFPVMDVLFFPSINEGLGTTAIESQAAGVPVVLSHTIPMEVELGIDLLYRVNLSAAPSDWLKEVLKASRESKVDSSERLMALERNNYTNIQAAKLYATSIAQYTNY</sequence>
<name>A0A5R9DY31_9LACT</name>
<dbReference type="OrthoDB" id="9804196at2"/>
<feature type="domain" description="Glycosyltransferase subfamily 4-like N-terminal" evidence="2">
    <location>
        <begin position="23"/>
        <end position="186"/>
    </location>
</feature>
<dbReference type="Gene3D" id="3.40.50.2000">
    <property type="entry name" value="Glycogen Phosphorylase B"/>
    <property type="match status" value="2"/>
</dbReference>
<dbReference type="EMBL" id="VBSP01000031">
    <property type="protein sequence ID" value="TLQ40310.1"/>
    <property type="molecule type" value="Genomic_DNA"/>
</dbReference>
<accession>A0A5R9DY31</accession>
<dbReference type="GO" id="GO:0016757">
    <property type="term" value="F:glycosyltransferase activity"/>
    <property type="evidence" value="ECO:0007669"/>
    <property type="project" value="InterPro"/>
</dbReference>
<reference evidence="3 4" key="1">
    <citation type="submission" date="2019-05" db="EMBL/GenBank/DDBJ databases">
        <title>The metagenome of a microbial culture collection derived from dairy environment covers the genomic content of the human microbiome.</title>
        <authorList>
            <person name="Roder T."/>
            <person name="Wuthrich D."/>
            <person name="Sattari Z."/>
            <person name="Von Ah U."/>
            <person name="Bar C."/>
            <person name="Ronchi F."/>
            <person name="Macpherson A.J."/>
            <person name="Ganal-Vonarburg S.C."/>
            <person name="Bruggmann R."/>
            <person name="Vergeres G."/>
        </authorList>
    </citation>
    <scope>NUCLEOTIDE SEQUENCE [LARGE SCALE GENOMIC DNA]</scope>
    <source>
        <strain evidence="3 4">FAM 24227</strain>
    </source>
</reference>
<dbReference type="SUPFAM" id="SSF53756">
    <property type="entry name" value="UDP-Glycosyltransferase/glycogen phosphorylase"/>
    <property type="match status" value="1"/>
</dbReference>
<evidence type="ECO:0000259" key="1">
    <source>
        <dbReference type="Pfam" id="PF00534"/>
    </source>
</evidence>